<organism evidence="3 4">
    <name type="scientific">Apiospora hydei</name>
    <dbReference type="NCBI Taxonomy" id="1337664"/>
    <lineage>
        <taxon>Eukaryota</taxon>
        <taxon>Fungi</taxon>
        <taxon>Dikarya</taxon>
        <taxon>Ascomycota</taxon>
        <taxon>Pezizomycotina</taxon>
        <taxon>Sordariomycetes</taxon>
        <taxon>Xylariomycetidae</taxon>
        <taxon>Amphisphaeriales</taxon>
        <taxon>Apiosporaceae</taxon>
        <taxon>Apiospora</taxon>
    </lineage>
</organism>
<keyword evidence="4" id="KW-1185">Reference proteome</keyword>
<keyword evidence="2" id="KW-0812">Transmembrane</keyword>
<dbReference type="GeneID" id="92052208"/>
<dbReference type="RefSeq" id="XP_066661336.1">
    <property type="nucleotide sequence ID" value="XM_066819148.1"/>
</dbReference>
<evidence type="ECO:0008006" key="5">
    <source>
        <dbReference type="Google" id="ProtNLM"/>
    </source>
</evidence>
<keyword evidence="2" id="KW-1133">Transmembrane helix</keyword>
<accession>A0ABR1UVP2</accession>
<feature type="transmembrane region" description="Helical" evidence="2">
    <location>
        <begin position="48"/>
        <end position="68"/>
    </location>
</feature>
<evidence type="ECO:0000313" key="3">
    <source>
        <dbReference type="EMBL" id="KAK8062737.1"/>
    </source>
</evidence>
<feature type="transmembrane region" description="Helical" evidence="2">
    <location>
        <begin position="20"/>
        <end position="42"/>
    </location>
</feature>
<dbReference type="EMBL" id="JAQQWN010000010">
    <property type="protein sequence ID" value="KAK8062737.1"/>
    <property type="molecule type" value="Genomic_DNA"/>
</dbReference>
<evidence type="ECO:0000256" key="1">
    <source>
        <dbReference type="SAM" id="MobiDB-lite"/>
    </source>
</evidence>
<comment type="caution">
    <text evidence="3">The sequence shown here is derived from an EMBL/GenBank/DDBJ whole genome shotgun (WGS) entry which is preliminary data.</text>
</comment>
<evidence type="ECO:0000256" key="2">
    <source>
        <dbReference type="SAM" id="Phobius"/>
    </source>
</evidence>
<proteinExistence type="predicted"/>
<feature type="transmembrane region" description="Helical" evidence="2">
    <location>
        <begin position="80"/>
        <end position="101"/>
    </location>
</feature>
<evidence type="ECO:0000313" key="4">
    <source>
        <dbReference type="Proteomes" id="UP001433268"/>
    </source>
</evidence>
<reference evidence="3 4" key="1">
    <citation type="submission" date="2023-01" db="EMBL/GenBank/DDBJ databases">
        <title>Analysis of 21 Apiospora genomes using comparative genomics revels a genus with tremendous synthesis potential of carbohydrate active enzymes and secondary metabolites.</title>
        <authorList>
            <person name="Sorensen T."/>
        </authorList>
    </citation>
    <scope>NUCLEOTIDE SEQUENCE [LARGE SCALE GENOMIC DNA]</scope>
    <source>
        <strain evidence="3 4">CBS 114990</strain>
    </source>
</reference>
<name>A0ABR1UVP2_9PEZI</name>
<sequence>MDDRPIPLQEQHTALRNTILGAALSILILVAMLTPIVCSALSVPNLDVAAGLAVWGLITWSALALIFLMEQIPSRILHCLLAGVITLVAESIFFFLVSVSTWATKPLVLFLSFWASFAAEYFVGLISDAVEWCVKLAVAKEQPRTQGNAQTQPGTSDLSSEVVPLTTVTWAGRDERGSDLPPGYESSSVDAPKPLSVST</sequence>
<keyword evidence="2" id="KW-0472">Membrane</keyword>
<dbReference type="Proteomes" id="UP001433268">
    <property type="component" value="Unassembled WGS sequence"/>
</dbReference>
<gene>
    <name evidence="3" type="ORF">PG997_014834</name>
</gene>
<feature type="region of interest" description="Disordered" evidence="1">
    <location>
        <begin position="168"/>
        <end position="199"/>
    </location>
</feature>
<feature type="transmembrane region" description="Helical" evidence="2">
    <location>
        <begin position="107"/>
        <end position="126"/>
    </location>
</feature>
<protein>
    <recommendedName>
        <fullName evidence="5">MARVEL domain-containing protein</fullName>
    </recommendedName>
</protein>